<gene>
    <name evidence="2" type="ORF">GCM10022252_33260</name>
</gene>
<accession>A0ABP8AWM0</accession>
<name>A0ABP8AWM0_9ACTN</name>
<dbReference type="RefSeq" id="WP_344918786.1">
    <property type="nucleotide sequence ID" value="NZ_BAABAQ010000005.1"/>
</dbReference>
<dbReference type="PROSITE" id="PS51257">
    <property type="entry name" value="PROKAR_LIPOPROTEIN"/>
    <property type="match status" value="1"/>
</dbReference>
<feature type="region of interest" description="Disordered" evidence="1">
    <location>
        <begin position="25"/>
        <end position="58"/>
    </location>
</feature>
<evidence type="ECO:0000313" key="3">
    <source>
        <dbReference type="Proteomes" id="UP001501251"/>
    </source>
</evidence>
<organism evidence="2 3">
    <name type="scientific">Streptosporangium oxazolinicum</name>
    <dbReference type="NCBI Taxonomy" id="909287"/>
    <lineage>
        <taxon>Bacteria</taxon>
        <taxon>Bacillati</taxon>
        <taxon>Actinomycetota</taxon>
        <taxon>Actinomycetes</taxon>
        <taxon>Streptosporangiales</taxon>
        <taxon>Streptosporangiaceae</taxon>
        <taxon>Streptosporangium</taxon>
    </lineage>
</organism>
<dbReference type="EMBL" id="BAABAQ010000005">
    <property type="protein sequence ID" value="GAA4192220.1"/>
    <property type="molecule type" value="Genomic_DNA"/>
</dbReference>
<evidence type="ECO:0000313" key="2">
    <source>
        <dbReference type="EMBL" id="GAA4192220.1"/>
    </source>
</evidence>
<sequence>MVKALVPVTLAAVLAAGCSSDVDPANNASVVSEKTPAAAPTSESVEANPLPTKMANDPGVRKNIAQTKCAAVPGGWGAEGTAKNPEKKPVTYKIVVYFTTPKATTLDYAQTLVEVPPGKTVTWSAAKQFAAKRQMLCPMPGISVVS</sequence>
<reference evidence="3" key="1">
    <citation type="journal article" date="2019" name="Int. J. Syst. Evol. Microbiol.">
        <title>The Global Catalogue of Microorganisms (GCM) 10K type strain sequencing project: providing services to taxonomists for standard genome sequencing and annotation.</title>
        <authorList>
            <consortium name="The Broad Institute Genomics Platform"/>
            <consortium name="The Broad Institute Genome Sequencing Center for Infectious Disease"/>
            <person name="Wu L."/>
            <person name="Ma J."/>
        </authorList>
    </citation>
    <scope>NUCLEOTIDE SEQUENCE [LARGE SCALE GENOMIC DNA]</scope>
    <source>
        <strain evidence="3">JCM 17388</strain>
    </source>
</reference>
<protein>
    <submittedName>
        <fullName evidence="2">Uncharacterized protein</fullName>
    </submittedName>
</protein>
<dbReference type="Proteomes" id="UP001501251">
    <property type="component" value="Unassembled WGS sequence"/>
</dbReference>
<comment type="caution">
    <text evidence="2">The sequence shown here is derived from an EMBL/GenBank/DDBJ whole genome shotgun (WGS) entry which is preliminary data.</text>
</comment>
<proteinExistence type="predicted"/>
<evidence type="ECO:0000256" key="1">
    <source>
        <dbReference type="SAM" id="MobiDB-lite"/>
    </source>
</evidence>
<keyword evidence="3" id="KW-1185">Reference proteome</keyword>